<dbReference type="InParanoid" id="A0A543AYH5"/>
<organism evidence="2 3">
    <name type="scientific">Stackebrandtia endophytica</name>
    <dbReference type="NCBI Taxonomy" id="1496996"/>
    <lineage>
        <taxon>Bacteria</taxon>
        <taxon>Bacillati</taxon>
        <taxon>Actinomycetota</taxon>
        <taxon>Actinomycetes</taxon>
        <taxon>Glycomycetales</taxon>
        <taxon>Glycomycetaceae</taxon>
        <taxon>Stackebrandtia</taxon>
    </lineage>
</organism>
<evidence type="ECO:0000313" key="2">
    <source>
        <dbReference type="EMBL" id="TQL77627.1"/>
    </source>
</evidence>
<evidence type="ECO:0000259" key="1">
    <source>
        <dbReference type="Pfam" id="PF01814"/>
    </source>
</evidence>
<protein>
    <submittedName>
        <fullName evidence="2">Hemerythrin HHE cation binding domain-containing protein</fullName>
    </submittedName>
</protein>
<dbReference type="EMBL" id="VFOW01000001">
    <property type="protein sequence ID" value="TQL77627.1"/>
    <property type="molecule type" value="Genomic_DNA"/>
</dbReference>
<proteinExistence type="predicted"/>
<feature type="domain" description="Hemerythrin-like" evidence="1">
    <location>
        <begin position="15"/>
        <end position="137"/>
    </location>
</feature>
<keyword evidence="3" id="KW-1185">Reference proteome</keyword>
<dbReference type="Gene3D" id="1.20.120.520">
    <property type="entry name" value="nmb1532 protein domain like"/>
    <property type="match status" value="1"/>
</dbReference>
<comment type="caution">
    <text evidence="2">The sequence shown here is derived from an EMBL/GenBank/DDBJ whole genome shotgun (WGS) entry which is preliminary data.</text>
</comment>
<reference evidence="2 3" key="1">
    <citation type="submission" date="2019-06" db="EMBL/GenBank/DDBJ databases">
        <title>Sequencing the genomes of 1000 actinobacteria strains.</title>
        <authorList>
            <person name="Klenk H.-P."/>
        </authorList>
    </citation>
    <scope>NUCLEOTIDE SEQUENCE [LARGE SCALE GENOMIC DNA]</scope>
    <source>
        <strain evidence="2 3">DSM 45928</strain>
    </source>
</reference>
<sequence length="154" mass="17102">MTGRDTDRLVAWSNELRGVHDRLRSALRVVRESLGSDSVEVTADLLIYCRGFCAALGRHHRGEDRGLFPAIEAAHPELAPVLRKLEQDHSMIDYLLKGLEAAANRSASSAEIEKHLEGVSAIMENHFAYEERQLLKVLESLALRADPATVLGDF</sequence>
<dbReference type="Proteomes" id="UP000317043">
    <property type="component" value="Unassembled WGS sequence"/>
</dbReference>
<evidence type="ECO:0000313" key="3">
    <source>
        <dbReference type="Proteomes" id="UP000317043"/>
    </source>
</evidence>
<dbReference type="AlphaFoldDB" id="A0A543AYH5"/>
<name>A0A543AYH5_9ACTN</name>
<dbReference type="Pfam" id="PF01814">
    <property type="entry name" value="Hemerythrin"/>
    <property type="match status" value="1"/>
</dbReference>
<dbReference type="InterPro" id="IPR012312">
    <property type="entry name" value="Hemerythrin-like"/>
</dbReference>
<dbReference type="RefSeq" id="WP_342788484.1">
    <property type="nucleotide sequence ID" value="NZ_JBHTGS010000001.1"/>
</dbReference>
<gene>
    <name evidence="2" type="ORF">FB566_3187</name>
</gene>
<accession>A0A543AYH5</accession>